<evidence type="ECO:0000313" key="1">
    <source>
        <dbReference type="EMBL" id="CCH48849.1"/>
    </source>
</evidence>
<dbReference type="PANTHER" id="PTHR34374">
    <property type="entry name" value="LARGE RIBOSOMAL RNA SUBUNIT ACCUMULATION PROTEIN YCED HOMOLOG 1, CHLOROPLASTIC"/>
    <property type="match status" value="1"/>
</dbReference>
<dbReference type="RefSeq" id="WP_015414893.1">
    <property type="nucleotide sequence ID" value="NC_020409.1"/>
</dbReference>
<gene>
    <name evidence="1" type="ordered locus">BN4_11614</name>
</gene>
<reference evidence="1 2" key="1">
    <citation type="journal article" date="2013" name="PLoS ONE">
        <title>The first genomic and proteomic characterization of a deep-sea sulfate reducer: insights into the piezophilic lifestyle of Desulfovibrio piezophilus.</title>
        <authorList>
            <person name="Pradel N."/>
            <person name="Ji B."/>
            <person name="Gimenez G."/>
            <person name="Talla E."/>
            <person name="Lenoble P."/>
            <person name="Garel M."/>
            <person name="Tamburini C."/>
            <person name="Fourquet P."/>
            <person name="Lebrun R."/>
            <person name="Bertin P."/>
            <person name="Denis Y."/>
            <person name="Pophillat M."/>
            <person name="Barbe V."/>
            <person name="Ollivier B."/>
            <person name="Dolla A."/>
        </authorList>
    </citation>
    <scope>NUCLEOTIDE SEQUENCE [LARGE SCALE GENOMIC DNA]</scope>
    <source>
        <strain evidence="2">DSM 10523 / SB164P1</strain>
    </source>
</reference>
<dbReference type="Proteomes" id="UP000011724">
    <property type="component" value="Chromosome"/>
</dbReference>
<dbReference type="EMBL" id="FO203427">
    <property type="protein sequence ID" value="CCH48849.1"/>
    <property type="molecule type" value="Genomic_DNA"/>
</dbReference>
<accession>M1WQA3</accession>
<proteinExistence type="predicted"/>
<dbReference type="BioCyc" id="DPIE1322246:BN4_RS08090-MONOMER"/>
<dbReference type="KEGG" id="dpi:BN4_11614"/>
<evidence type="ECO:0008006" key="3">
    <source>
        <dbReference type="Google" id="ProtNLM"/>
    </source>
</evidence>
<evidence type="ECO:0000313" key="2">
    <source>
        <dbReference type="Proteomes" id="UP000011724"/>
    </source>
</evidence>
<reference evidence="2" key="2">
    <citation type="journal article" date="2013" name="Stand. Genomic Sci.">
        <title>Complete genome sequence of Desulfocapsa sulfexigens, a marine deltaproteobacterium specialized in disproportionating inorganic sulfur compounds.</title>
        <authorList>
            <person name="Finster K.W."/>
            <person name="Kjeldsen K.U."/>
            <person name="Kube M."/>
            <person name="Reinhardt R."/>
            <person name="Mussmann M."/>
            <person name="Amann R."/>
            <person name="Schreiber L."/>
        </authorList>
    </citation>
    <scope>NUCLEOTIDE SEQUENCE [LARGE SCALE GENOMIC DNA]</scope>
    <source>
        <strain evidence="2">DSM 10523 / SB164P1</strain>
    </source>
</reference>
<dbReference type="OrthoDB" id="9790372at2"/>
<dbReference type="AlphaFoldDB" id="M1WQA3"/>
<name>M1WQA3_PSEP2</name>
<sequence length="172" mass="19365">MPDQWIAMSDISAEGREMTFDDQSLWHEGWKEFSIDVQPCEDLVAQVFILPQGENAALVRGTLKGSVRMACDRCIESFTLPIETTFDSYEALPEEEDDEEPRVRTESGQLQLNIGAILWEEFAIILPVKPLCSDGCKGMCPKCGKDLNKEACACEQDEGDERLAVFRNLKIK</sequence>
<dbReference type="Pfam" id="PF02620">
    <property type="entry name" value="YceD"/>
    <property type="match status" value="1"/>
</dbReference>
<dbReference type="PATRIC" id="fig|879567.3.peg.1687"/>
<keyword evidence="2" id="KW-1185">Reference proteome</keyword>
<dbReference type="eggNOG" id="COG1399">
    <property type="taxonomic scope" value="Bacteria"/>
</dbReference>
<organism evidence="1 2">
    <name type="scientific">Pseudodesulfovibrio piezophilus (strain DSM 21447 / JCM 15486 / C1TLV30)</name>
    <name type="common">Desulfovibrio piezophilus</name>
    <dbReference type="NCBI Taxonomy" id="1322246"/>
    <lineage>
        <taxon>Bacteria</taxon>
        <taxon>Pseudomonadati</taxon>
        <taxon>Thermodesulfobacteriota</taxon>
        <taxon>Desulfovibrionia</taxon>
        <taxon>Desulfovibrionales</taxon>
        <taxon>Desulfovibrionaceae</taxon>
    </lineage>
</organism>
<protein>
    <recommendedName>
        <fullName evidence="3">DUF177 domain-containing protein</fullName>
    </recommendedName>
</protein>
<dbReference type="STRING" id="1322246.BN4_11614"/>
<dbReference type="HOGENOM" id="CLU_100236_1_1_7"/>
<dbReference type="PANTHER" id="PTHR34374:SF1">
    <property type="entry name" value="LARGE RIBOSOMAL RNA SUBUNIT ACCUMULATION PROTEIN YCED HOMOLOG 1, CHLOROPLASTIC"/>
    <property type="match status" value="1"/>
</dbReference>
<dbReference type="InterPro" id="IPR003772">
    <property type="entry name" value="YceD"/>
</dbReference>